<keyword evidence="7" id="KW-1185">Reference proteome</keyword>
<dbReference type="InterPro" id="IPR029066">
    <property type="entry name" value="PLP-binding_barrel"/>
</dbReference>
<dbReference type="HAMAP" id="MF_02087">
    <property type="entry name" value="PLP_homeostasis"/>
    <property type="match status" value="1"/>
</dbReference>
<name>A0A542XAD7_9MICO</name>
<dbReference type="OrthoDB" id="9804072at2"/>
<dbReference type="AlphaFoldDB" id="A0A542XAD7"/>
<comment type="cofactor">
    <cofactor evidence="3">
        <name>pyridoxal 5'-phosphate</name>
        <dbReference type="ChEBI" id="CHEBI:597326"/>
    </cofactor>
</comment>
<dbReference type="GO" id="GO:0030170">
    <property type="term" value="F:pyridoxal phosphate binding"/>
    <property type="evidence" value="ECO:0007669"/>
    <property type="project" value="UniProtKB-UniRule"/>
</dbReference>
<gene>
    <name evidence="6" type="ORF">FB554_0930</name>
</gene>
<evidence type="ECO:0000256" key="3">
    <source>
        <dbReference type="PIRSR" id="PIRSR004848-1"/>
    </source>
</evidence>
<dbReference type="InterPro" id="IPR001608">
    <property type="entry name" value="Ala_racemase_N"/>
</dbReference>
<feature type="domain" description="Alanine racemase N-terminal" evidence="5">
    <location>
        <begin position="8"/>
        <end position="232"/>
    </location>
</feature>
<comment type="function">
    <text evidence="2">Pyridoxal 5'-phosphate (PLP)-binding protein, which is involved in PLP homeostasis.</text>
</comment>
<feature type="modified residue" description="N6-(pyridoxal phosphate)lysine" evidence="2 3">
    <location>
        <position position="40"/>
    </location>
</feature>
<evidence type="ECO:0000259" key="5">
    <source>
        <dbReference type="Pfam" id="PF01168"/>
    </source>
</evidence>
<dbReference type="Pfam" id="PF01168">
    <property type="entry name" value="Ala_racemase_N"/>
    <property type="match status" value="1"/>
</dbReference>
<dbReference type="PIRSF" id="PIRSF004848">
    <property type="entry name" value="YBL036c_PLPDEIII"/>
    <property type="match status" value="1"/>
</dbReference>
<dbReference type="RefSeq" id="WP_142004875.1">
    <property type="nucleotide sequence ID" value="NZ_CAJTBP010000001.1"/>
</dbReference>
<dbReference type="InterPro" id="IPR011078">
    <property type="entry name" value="PyrdxlP_homeostasis"/>
</dbReference>
<keyword evidence="1 2" id="KW-0663">Pyridoxal phosphate</keyword>
<comment type="caution">
    <text evidence="6">The sequence shown here is derived from an EMBL/GenBank/DDBJ whole genome shotgun (WGS) entry which is preliminary data.</text>
</comment>
<accession>A0A542XAD7</accession>
<dbReference type="Proteomes" id="UP000318336">
    <property type="component" value="Unassembled WGS sequence"/>
</dbReference>
<sequence>MTERRDELAANLQRVRERIGAACADAGRSPEELTLVVVTKFFPASDVALLADLGVTDVAENRHQEAGEKVASLDPDVRRRLAVHFVGQLQSNKAAAVTRYADVVQSVDRAKIARALDRAADERDHPLEVTVQVDLSGDDAGRGGVRPADLPALVEEVAGLEHLRLRGLMAVAPLGADPAPAFATLAELVESTRRDHPDATWMSAGMSGDLEQAIAAGATHLRVGSAILGSRPAQR</sequence>
<dbReference type="PANTHER" id="PTHR10146:SF14">
    <property type="entry name" value="PYRIDOXAL PHOSPHATE HOMEOSTASIS PROTEIN"/>
    <property type="match status" value="1"/>
</dbReference>
<dbReference type="NCBIfam" id="TIGR00044">
    <property type="entry name" value="YggS family pyridoxal phosphate-dependent enzyme"/>
    <property type="match status" value="1"/>
</dbReference>
<dbReference type="SUPFAM" id="SSF51419">
    <property type="entry name" value="PLP-binding barrel"/>
    <property type="match status" value="1"/>
</dbReference>
<evidence type="ECO:0000256" key="4">
    <source>
        <dbReference type="RuleBase" id="RU004514"/>
    </source>
</evidence>
<evidence type="ECO:0000313" key="6">
    <source>
        <dbReference type="EMBL" id="TQL32798.1"/>
    </source>
</evidence>
<evidence type="ECO:0000256" key="2">
    <source>
        <dbReference type="HAMAP-Rule" id="MF_02087"/>
    </source>
</evidence>
<evidence type="ECO:0000256" key="1">
    <source>
        <dbReference type="ARBA" id="ARBA00022898"/>
    </source>
</evidence>
<comment type="similarity">
    <text evidence="2 4">Belongs to the pyridoxal phosphate-binding protein YggS/PROSC family.</text>
</comment>
<dbReference type="CDD" id="cd00635">
    <property type="entry name" value="PLPDE_III_YBL036c_like"/>
    <property type="match status" value="1"/>
</dbReference>
<reference evidence="6 7" key="1">
    <citation type="submission" date="2019-06" db="EMBL/GenBank/DDBJ databases">
        <title>Sequencing the genomes of 1000 actinobacteria strains.</title>
        <authorList>
            <person name="Klenk H.-P."/>
        </authorList>
    </citation>
    <scope>NUCLEOTIDE SEQUENCE [LARGE SCALE GENOMIC DNA]</scope>
    <source>
        <strain evidence="6 7">DSM 24617</strain>
    </source>
</reference>
<dbReference type="PANTHER" id="PTHR10146">
    <property type="entry name" value="PROLINE SYNTHETASE CO-TRANSCRIBED BACTERIAL HOMOLOG PROTEIN"/>
    <property type="match status" value="1"/>
</dbReference>
<dbReference type="Gene3D" id="3.20.20.10">
    <property type="entry name" value="Alanine racemase"/>
    <property type="match status" value="1"/>
</dbReference>
<proteinExistence type="inferred from homology"/>
<organism evidence="6 7">
    <name type="scientific">Barrientosiimonas humi</name>
    <dbReference type="NCBI Taxonomy" id="999931"/>
    <lineage>
        <taxon>Bacteria</taxon>
        <taxon>Bacillati</taxon>
        <taxon>Actinomycetota</taxon>
        <taxon>Actinomycetes</taxon>
        <taxon>Micrococcales</taxon>
        <taxon>Dermacoccaceae</taxon>
        <taxon>Barrientosiimonas</taxon>
    </lineage>
</organism>
<dbReference type="EMBL" id="VFOK01000001">
    <property type="protein sequence ID" value="TQL32798.1"/>
    <property type="molecule type" value="Genomic_DNA"/>
</dbReference>
<evidence type="ECO:0000313" key="7">
    <source>
        <dbReference type="Proteomes" id="UP000318336"/>
    </source>
</evidence>
<protein>
    <recommendedName>
        <fullName evidence="2">Pyridoxal phosphate homeostasis protein</fullName>
        <shortName evidence="2">PLP homeostasis protein</shortName>
    </recommendedName>
</protein>